<dbReference type="Proteomes" id="UP000469125">
    <property type="component" value="Unassembled WGS sequence"/>
</dbReference>
<dbReference type="EMBL" id="WOCA01000002">
    <property type="protein sequence ID" value="MUK87425.1"/>
    <property type="molecule type" value="Genomic_DNA"/>
</dbReference>
<evidence type="ECO:0000259" key="1">
    <source>
        <dbReference type="PROSITE" id="PS50878"/>
    </source>
</evidence>
<keyword evidence="2" id="KW-0548">Nucleotidyltransferase</keyword>
<dbReference type="RefSeq" id="WP_155667103.1">
    <property type="nucleotide sequence ID" value="NZ_WOCA01000002.1"/>
</dbReference>
<name>A0A6N8FDG0_9BACI</name>
<sequence>MEQSNRPQQLHNLPSSSVIDWSKYEPKFYLHLDDRVHIEHVKSKIQDPNWVSSHAFFPSIHFNITFNKYVTTSNDKKLPKEQRKQKKKKVREIYYAAHKDRFIYKYYGDILNSSYNEYAQNNGINEIAIAYRNNKSGRNNIDFAYEVFDFLLSQNQAIVISIDFTSFFDYIDHRNLKQNIKSVLGVKELPTDWYKVFKNLTQFTYVNKSDIDEFLKNKYGVKKLKKLIKTQKLTKIMSPKEFRSFKKEHLYKNKKTYGIPQGSGMSAVCSNVHLIHFDQEMIKWASEYNALYRRYCDDLILVIPVDRANTQKVELLKEEVIQIINSYQSHGLKIQEEKTEIRLYSEGKVFDENQLQSTLDYLGFVTDGHTIKIREKSLFKYYSRAYRKANTSKRTAYVTKRKGPRKKLYKIYSHLGFNYKGRGNFITYAYRAHDKMKNLKAKSIIRNQVKRHWNKIHRRLE</sequence>
<evidence type="ECO:0000313" key="3">
    <source>
        <dbReference type="Proteomes" id="UP000469125"/>
    </source>
</evidence>
<accession>A0A6N8FDG0</accession>
<organism evidence="2 3">
    <name type="scientific">Ornithinibacillus caprae</name>
    <dbReference type="NCBI Taxonomy" id="2678566"/>
    <lineage>
        <taxon>Bacteria</taxon>
        <taxon>Bacillati</taxon>
        <taxon>Bacillota</taxon>
        <taxon>Bacilli</taxon>
        <taxon>Bacillales</taxon>
        <taxon>Bacillaceae</taxon>
        <taxon>Ornithinibacillus</taxon>
    </lineage>
</organism>
<comment type="caution">
    <text evidence="2">The sequence shown here is derived from an EMBL/GenBank/DDBJ whole genome shotgun (WGS) entry which is preliminary data.</text>
</comment>
<proteinExistence type="predicted"/>
<keyword evidence="3" id="KW-1185">Reference proteome</keyword>
<evidence type="ECO:0000313" key="2">
    <source>
        <dbReference type="EMBL" id="MUK87425.1"/>
    </source>
</evidence>
<protein>
    <submittedName>
        <fullName evidence="2">Reverse transcriptase</fullName>
    </submittedName>
</protein>
<dbReference type="GO" id="GO:0003964">
    <property type="term" value="F:RNA-directed DNA polymerase activity"/>
    <property type="evidence" value="ECO:0007669"/>
    <property type="project" value="UniProtKB-KW"/>
</dbReference>
<keyword evidence="2" id="KW-0808">Transferase</keyword>
<dbReference type="PROSITE" id="PS50878">
    <property type="entry name" value="RT_POL"/>
    <property type="match status" value="1"/>
</dbReference>
<dbReference type="AlphaFoldDB" id="A0A6N8FDG0"/>
<reference evidence="2 3" key="1">
    <citation type="submission" date="2019-11" db="EMBL/GenBank/DDBJ databases">
        <authorList>
            <person name="Li X."/>
        </authorList>
    </citation>
    <scope>NUCLEOTIDE SEQUENCE [LARGE SCALE GENOMIC DNA]</scope>
    <source>
        <strain evidence="2 3">L9</strain>
    </source>
</reference>
<dbReference type="InterPro" id="IPR000477">
    <property type="entry name" value="RT_dom"/>
</dbReference>
<gene>
    <name evidence="2" type="ORF">GMD78_03295</name>
</gene>
<dbReference type="Pfam" id="PF00078">
    <property type="entry name" value="RVT_1"/>
    <property type="match status" value="1"/>
</dbReference>
<keyword evidence="2" id="KW-0695">RNA-directed DNA polymerase</keyword>
<feature type="domain" description="Reverse transcriptase" evidence="1">
    <location>
        <begin position="84"/>
        <end position="366"/>
    </location>
</feature>
<dbReference type="InterPro" id="IPR043502">
    <property type="entry name" value="DNA/RNA_pol_sf"/>
</dbReference>
<dbReference type="SUPFAM" id="SSF56672">
    <property type="entry name" value="DNA/RNA polymerases"/>
    <property type="match status" value="1"/>
</dbReference>